<dbReference type="AlphaFoldDB" id="A0A4Y6UA34"/>
<accession>A0A4Y6UA34</accession>
<evidence type="ECO:0000259" key="1">
    <source>
        <dbReference type="Pfam" id="PF04233"/>
    </source>
</evidence>
<evidence type="ECO:0000313" key="2">
    <source>
        <dbReference type="EMBL" id="QDH13820.1"/>
    </source>
</evidence>
<dbReference type="RefSeq" id="WP_141443528.1">
    <property type="nucleotide sequence ID" value="NZ_CP038231.1"/>
</dbReference>
<dbReference type="InterPro" id="IPR006528">
    <property type="entry name" value="Phage_head_morphogenesis_dom"/>
</dbReference>
<feature type="domain" description="Phage head morphogenesis" evidence="1">
    <location>
        <begin position="76"/>
        <end position="193"/>
    </location>
</feature>
<dbReference type="EMBL" id="CP038231">
    <property type="protein sequence ID" value="QDH13820.1"/>
    <property type="molecule type" value="Genomic_DNA"/>
</dbReference>
<dbReference type="OrthoDB" id="9813502at2"/>
<keyword evidence="3" id="KW-1185">Reference proteome</keyword>
<dbReference type="Pfam" id="PF04233">
    <property type="entry name" value="Phage_Mu_F"/>
    <property type="match status" value="1"/>
</dbReference>
<name>A0A4Y6UA34_9PROT</name>
<sequence length="428" mass="47742">MSTTLDSEVLENPHLARHDLAPGVVAEGAALAPSEAITFFRQKVPVPTRKWGEVSSEGYARSFAVAGAASQALVTDFQAAVNKALAQGTTLADFRKQFDRLVKKYGWDYHGSRNWRSALIYDTNLSAAYAAGRYRQMTTPEALELYPLWRYRHNACLHPRLEHVAWDGTILPANHPWWDTHYPPNGWKCHCSVEVVSDGKMARQGWQVSEAPPLDAKPWTNPATGAVVMVPKGIDPGFQTNVGQQWLKAEKQRAKKALHPVDDVRGQPLAGLPAPEHQEIERQQVRDLASMEEPSGSDDVPPLPFAVGTVRCGTLAGRAQAILQSTTASVLLSGESLNKNRLHHPELTVEDYESLPEILAQPSHLILKSKPPEHETTRSLTLLGRWRDRLYSLAIKTTLDREENYAVSLTRLAEKDWARLLRKEIKDE</sequence>
<dbReference type="KEGG" id="swf:E3E12_06060"/>
<gene>
    <name evidence="2" type="ORF">E3E12_06060</name>
</gene>
<dbReference type="Proteomes" id="UP000318709">
    <property type="component" value="Chromosome"/>
</dbReference>
<organism evidence="2 3">
    <name type="scientific">Formicincola oecophyllae</name>
    <dbReference type="NCBI Taxonomy" id="2558361"/>
    <lineage>
        <taxon>Bacteria</taxon>
        <taxon>Pseudomonadati</taxon>
        <taxon>Pseudomonadota</taxon>
        <taxon>Alphaproteobacteria</taxon>
        <taxon>Acetobacterales</taxon>
        <taxon>Acetobacteraceae</taxon>
        <taxon>Formicincola</taxon>
    </lineage>
</organism>
<protein>
    <recommendedName>
        <fullName evidence="1">Phage head morphogenesis domain-containing protein</fullName>
    </recommendedName>
</protein>
<reference evidence="2 3" key="1">
    <citation type="submission" date="2019-03" db="EMBL/GenBank/DDBJ databases">
        <title>The complete genome sequence of Swingsia_sp. F3b2 LMG30590(T).</title>
        <authorList>
            <person name="Chua K.-O."/>
            <person name="Chan K.-G."/>
            <person name="See-Too W.-S."/>
        </authorList>
    </citation>
    <scope>NUCLEOTIDE SEQUENCE [LARGE SCALE GENOMIC DNA]</scope>
    <source>
        <strain evidence="2 3">F3b2</strain>
    </source>
</reference>
<proteinExistence type="predicted"/>
<evidence type="ECO:0000313" key="3">
    <source>
        <dbReference type="Proteomes" id="UP000318709"/>
    </source>
</evidence>